<dbReference type="Proteomes" id="UP000515728">
    <property type="component" value="Chromosome"/>
</dbReference>
<feature type="transmembrane region" description="Helical" evidence="2">
    <location>
        <begin position="146"/>
        <end position="167"/>
    </location>
</feature>
<feature type="transmembrane region" description="Helical" evidence="2">
    <location>
        <begin position="118"/>
        <end position="139"/>
    </location>
</feature>
<dbReference type="InterPro" id="IPR005240">
    <property type="entry name" value="DUF389"/>
</dbReference>
<dbReference type="InterPro" id="IPR005325">
    <property type="entry name" value="DUF308_memb"/>
</dbReference>
<feature type="transmembrane region" description="Helical" evidence="2">
    <location>
        <begin position="94"/>
        <end position="112"/>
    </location>
</feature>
<feature type="region of interest" description="Disordered" evidence="1">
    <location>
        <begin position="1"/>
        <end position="20"/>
    </location>
</feature>
<organism evidence="3 4">
    <name type="scientific">Pseudonocardia petroleophila</name>
    <dbReference type="NCBI Taxonomy" id="37331"/>
    <lineage>
        <taxon>Bacteria</taxon>
        <taxon>Bacillati</taxon>
        <taxon>Actinomycetota</taxon>
        <taxon>Actinomycetes</taxon>
        <taxon>Pseudonocardiales</taxon>
        <taxon>Pseudonocardiaceae</taxon>
        <taxon>Pseudonocardia</taxon>
    </lineage>
</organism>
<dbReference type="RefSeq" id="WP_185719817.1">
    <property type="nucleotide sequence ID" value="NZ_BAAAWI010000001.1"/>
</dbReference>
<dbReference type="PANTHER" id="PTHR20992:SF9">
    <property type="entry name" value="AT15442P-RELATED"/>
    <property type="match status" value="1"/>
</dbReference>
<evidence type="ECO:0000256" key="2">
    <source>
        <dbReference type="SAM" id="Phobius"/>
    </source>
</evidence>
<protein>
    <submittedName>
        <fullName evidence="3">DUF389 domain-containing protein</fullName>
    </submittedName>
</protein>
<reference evidence="3 4" key="1">
    <citation type="submission" date="2020-08" db="EMBL/GenBank/DDBJ databases">
        <authorList>
            <person name="Mo P."/>
        </authorList>
    </citation>
    <scope>NUCLEOTIDE SEQUENCE [LARGE SCALE GENOMIC DNA]</scope>
    <source>
        <strain evidence="3 4">CGMCC 4.1532</strain>
    </source>
</reference>
<keyword evidence="2" id="KW-0472">Membrane</keyword>
<dbReference type="Pfam" id="PF03729">
    <property type="entry name" value="DUF308"/>
    <property type="match status" value="1"/>
</dbReference>
<dbReference type="EMBL" id="CP060131">
    <property type="protein sequence ID" value="QNG52988.1"/>
    <property type="molecule type" value="Genomic_DNA"/>
</dbReference>
<dbReference type="Pfam" id="PF04087">
    <property type="entry name" value="DUF389"/>
    <property type="match status" value="1"/>
</dbReference>
<feature type="transmembrane region" description="Helical" evidence="2">
    <location>
        <begin position="305"/>
        <end position="327"/>
    </location>
</feature>
<keyword evidence="2" id="KW-1133">Transmembrane helix</keyword>
<feature type="transmembrane region" description="Helical" evidence="2">
    <location>
        <begin position="246"/>
        <end position="265"/>
    </location>
</feature>
<name>A0A7G7MJM7_9PSEU</name>
<feature type="transmembrane region" description="Helical" evidence="2">
    <location>
        <begin position="347"/>
        <end position="365"/>
    </location>
</feature>
<feature type="transmembrane region" description="Helical" evidence="2">
    <location>
        <begin position="372"/>
        <end position="396"/>
    </location>
</feature>
<evidence type="ECO:0000256" key="1">
    <source>
        <dbReference type="SAM" id="MobiDB-lite"/>
    </source>
</evidence>
<accession>A0A7G7MJM7</accession>
<evidence type="ECO:0000313" key="3">
    <source>
        <dbReference type="EMBL" id="QNG52988.1"/>
    </source>
</evidence>
<proteinExistence type="predicted"/>
<feature type="transmembrane region" description="Helical" evidence="2">
    <location>
        <begin position="173"/>
        <end position="193"/>
    </location>
</feature>
<sequence>MSDPVTAAEGDRGRGPRPARALRFGPPGAGELNGAVVRGGVGVAVGLAALVLITVSTAALPVVLACGLGALGVHDVADVLARRAATGGRGVARLLRGLVGVALAVLLLVTPPTALGSLLALVGVLLVLRGLVTLAAGVLGRRERRAARLVGGVSGAAVGVVAVVTPASLAEAVLLIGALLLVGVGAVVLGHGIRAARAGSDVRAMSGTLISDLVWDQIRDADIGEDSRAAIADTLYFEAPERRGKLAAWWTMLLLSIAIATFAVLQDSTAVVIGAMLVAPLMVPILGLAGSLVNGWTRRATASGLLVLAGACAAVAFSLVLSTWLPAAVAFAFDSNTQVLGRVSPNLLDLLIAVAAGAAGAFATVNARVASGIAGVSIAVALVPPLAVVGIAIGAAEFGDALGAFLLFLTNFVAIVLSAAAVFVLTGFARTHADRAQRRRLTAAVAPFAALALVVLVPLVVTSQGLLVTFTTERTAHDTVEDWLRTRPGLRLVDLGYRDGVVEIGVTGTGPLGDVADLQRRISAGVGYGIPVAVEFTPSTRVQIDPTSGAGT</sequence>
<feature type="transmembrane region" description="Helical" evidence="2">
    <location>
        <begin position="441"/>
        <end position="461"/>
    </location>
</feature>
<dbReference type="AlphaFoldDB" id="A0A7G7MJM7"/>
<evidence type="ECO:0000313" key="4">
    <source>
        <dbReference type="Proteomes" id="UP000515728"/>
    </source>
</evidence>
<keyword evidence="2" id="KW-0812">Transmembrane</keyword>
<feature type="transmembrane region" description="Helical" evidence="2">
    <location>
        <begin position="402"/>
        <end position="429"/>
    </location>
</feature>
<gene>
    <name evidence="3" type="ORF">H6H00_02785</name>
</gene>
<feature type="transmembrane region" description="Helical" evidence="2">
    <location>
        <begin position="47"/>
        <end position="73"/>
    </location>
</feature>
<dbReference type="KEGG" id="ppel:H6H00_02785"/>
<dbReference type="PANTHER" id="PTHR20992">
    <property type="entry name" value="AT15442P-RELATED"/>
    <property type="match status" value="1"/>
</dbReference>
<feature type="transmembrane region" description="Helical" evidence="2">
    <location>
        <begin position="271"/>
        <end position="293"/>
    </location>
</feature>
<keyword evidence="4" id="KW-1185">Reference proteome</keyword>